<dbReference type="Proteomes" id="UP000054466">
    <property type="component" value="Unassembled WGS sequence"/>
</dbReference>
<feature type="region of interest" description="Disordered" evidence="1">
    <location>
        <begin position="149"/>
        <end position="268"/>
    </location>
</feature>
<evidence type="ECO:0000313" key="2">
    <source>
        <dbReference type="EMBL" id="KIW31693.1"/>
    </source>
</evidence>
<dbReference type="RefSeq" id="XP_016251911.1">
    <property type="nucleotide sequence ID" value="XM_016390009.1"/>
</dbReference>
<feature type="compositionally biased region" description="Basic and acidic residues" evidence="1">
    <location>
        <begin position="160"/>
        <end position="195"/>
    </location>
</feature>
<feature type="compositionally biased region" description="Polar residues" evidence="1">
    <location>
        <begin position="238"/>
        <end position="256"/>
    </location>
</feature>
<proteinExistence type="predicted"/>
<dbReference type="EMBL" id="KN847041">
    <property type="protein sequence ID" value="KIW31693.1"/>
    <property type="molecule type" value="Genomic_DNA"/>
</dbReference>
<dbReference type="HOGENOM" id="CLU_029457_0_0_1"/>
<feature type="region of interest" description="Disordered" evidence="1">
    <location>
        <begin position="485"/>
        <end position="524"/>
    </location>
</feature>
<dbReference type="RefSeq" id="XP_016251909.1">
    <property type="nucleotide sequence ID" value="XM_016390007.1"/>
</dbReference>
<accession>A0A0D2CKH2</accession>
<feature type="compositionally biased region" description="Basic and acidic residues" evidence="1">
    <location>
        <begin position="486"/>
        <end position="502"/>
    </location>
</feature>
<evidence type="ECO:0000256" key="1">
    <source>
        <dbReference type="SAM" id="MobiDB-lite"/>
    </source>
</evidence>
<keyword evidence="3" id="KW-1185">Reference proteome</keyword>
<reference evidence="2 3" key="1">
    <citation type="submission" date="2015-01" db="EMBL/GenBank/DDBJ databases">
        <title>The Genome Sequence of Cladophialophora immunda CBS83496.</title>
        <authorList>
            <consortium name="The Broad Institute Genomics Platform"/>
            <person name="Cuomo C."/>
            <person name="de Hoog S."/>
            <person name="Gorbushina A."/>
            <person name="Stielow B."/>
            <person name="Teixiera M."/>
            <person name="Abouelleil A."/>
            <person name="Chapman S.B."/>
            <person name="Priest M."/>
            <person name="Young S.K."/>
            <person name="Wortman J."/>
            <person name="Nusbaum C."/>
            <person name="Birren B."/>
        </authorList>
    </citation>
    <scope>NUCLEOTIDE SEQUENCE [LARGE SCALE GENOMIC DNA]</scope>
    <source>
        <strain evidence="2 3">CBS 83496</strain>
    </source>
</reference>
<dbReference type="AlphaFoldDB" id="A0A0D2CKH2"/>
<gene>
    <name evidence="2" type="ORF">PV07_03298</name>
</gene>
<dbReference type="GeneID" id="27342492"/>
<dbReference type="RefSeq" id="XP_016251910.1">
    <property type="nucleotide sequence ID" value="XM_016390008.1"/>
</dbReference>
<feature type="compositionally biased region" description="Basic and acidic residues" evidence="1">
    <location>
        <begin position="205"/>
        <end position="221"/>
    </location>
</feature>
<organism evidence="2 3">
    <name type="scientific">Cladophialophora immunda</name>
    <dbReference type="NCBI Taxonomy" id="569365"/>
    <lineage>
        <taxon>Eukaryota</taxon>
        <taxon>Fungi</taxon>
        <taxon>Dikarya</taxon>
        <taxon>Ascomycota</taxon>
        <taxon>Pezizomycotina</taxon>
        <taxon>Eurotiomycetes</taxon>
        <taxon>Chaetothyriomycetidae</taxon>
        <taxon>Chaetothyriales</taxon>
        <taxon>Herpotrichiellaceae</taxon>
        <taxon>Cladophialophora</taxon>
    </lineage>
</organism>
<evidence type="ECO:0000313" key="3">
    <source>
        <dbReference type="Proteomes" id="UP000054466"/>
    </source>
</evidence>
<name>A0A0D2CKH2_9EURO</name>
<dbReference type="EMBL" id="KN847041">
    <property type="protein sequence ID" value="KIW31696.1"/>
    <property type="molecule type" value="Genomic_DNA"/>
</dbReference>
<dbReference type="EMBL" id="KN847041">
    <property type="protein sequence ID" value="KIW31694.1"/>
    <property type="molecule type" value="Genomic_DNA"/>
</dbReference>
<dbReference type="VEuPathDB" id="FungiDB:PV07_03298"/>
<sequence>MIYTPFPILNHLRAPSIWRTSAELSFPKISSMVRSINWPPLAQRALLEWIDDHKGPQSALIQNYKQAIAELTKSLRTQFGDNASFSKGLVLSQVEQRINYLWKDRLNSFQSSALETFYRDGTLALDWDKLGHRPIARAYTKDEIASFKGKGVPSTTAATDRSRASDDEEPIRADKRRRTDNGSENRSDSERERQEGRRRKSPSNDVRKEPESQVDRSHSDQNPRNIGPPTVGNDVTHIMSTDNMTPTQQEEPSSRTLEPRHRDKRTRRLSAGFIEVRTKVPVQRRNQVDNGDEKGPLFDLSYLDRSRYNALHPPVPTDLMESEMGILEHGIFSTIAVYADALSIPEDQPMILDTRLRYPDECRLLFDLMLGLDSFRGANSRSETFLAFQQSRTSLIDFLRSFVGCALTNWCLSWPSNPTSYFRGLDDGTVDTVLKEAFTPEIEAEVRQRLWEEHMSVHKVPTIENKAHHMASTLLAYIDMLIPNDPPERRPSEHTDVCRLPEDDPTQNSSQPDGPAPPLRESPDRKALRDSLVTIFKNGLKFQIQMFKNLNAEYVVLWPRFLRPYERKLNRARRARGSSADTDADAGEPKKPVVRLGLMPLIQRRTRGYIHHAKWSEFQLVTKGSVLAL</sequence>
<dbReference type="RefSeq" id="XP_016251912.1">
    <property type="nucleotide sequence ID" value="XM_016390010.1"/>
</dbReference>
<protein>
    <submittedName>
        <fullName evidence="2">Uncharacterized protein</fullName>
    </submittedName>
</protein>
<dbReference type="EMBL" id="KN847041">
    <property type="protein sequence ID" value="KIW31695.1"/>
    <property type="molecule type" value="Genomic_DNA"/>
</dbReference>